<dbReference type="Pfam" id="PF04366">
    <property type="entry name" value="Ysc84"/>
    <property type="match status" value="1"/>
</dbReference>
<dbReference type="AlphaFoldDB" id="A0A4D9CX83"/>
<feature type="domain" description="Ysc84 actin-binding" evidence="2">
    <location>
        <begin position="141"/>
        <end position="271"/>
    </location>
</feature>
<proteinExistence type="predicted"/>
<accession>A0A4D9CX83</accession>
<sequence>MALPTLTIPVDLSKKIPPEDTPSSGLPPSKATTSSFASSPSSGAPLPVTVAQEPFWKAYLNSPITFSFESEIKKAVRSCHNMQASPEAPVLRSLLKQCDGLLFLTVARAGFFLTGQAGSGLVLLKDSEGNWSAPACVGAVGGGVGLQAGGEVTDYVLFFKTEEAQEAMKGATQLVVGGSGGVAVGPLGRSGAWQYHWSLGKTRMACLYAFSLSKGWYAGGALMLQLLRGLRERNRGVYAREGEEEVAVADILGGKREPPVEARELYACLQTMTGGVAQ</sequence>
<comment type="caution">
    <text evidence="3">The sequence shown here is derived from an EMBL/GenBank/DDBJ whole genome shotgun (WGS) entry which is preliminary data.</text>
</comment>
<feature type="compositionally biased region" description="Low complexity" evidence="1">
    <location>
        <begin position="27"/>
        <end position="43"/>
    </location>
</feature>
<evidence type="ECO:0000256" key="1">
    <source>
        <dbReference type="SAM" id="MobiDB-lite"/>
    </source>
</evidence>
<reference evidence="3 4" key="1">
    <citation type="submission" date="2019-01" db="EMBL/GenBank/DDBJ databases">
        <title>Nuclear Genome Assembly of the Microalgal Biofuel strain Nannochloropsis salina CCMP1776.</title>
        <authorList>
            <person name="Hovde B."/>
        </authorList>
    </citation>
    <scope>NUCLEOTIDE SEQUENCE [LARGE SCALE GENOMIC DNA]</scope>
    <source>
        <strain evidence="3 4">CCMP1776</strain>
    </source>
</reference>
<keyword evidence="4" id="KW-1185">Reference proteome</keyword>
<dbReference type="OrthoDB" id="443981at2759"/>
<organism evidence="3 4">
    <name type="scientific">Nannochloropsis salina CCMP1776</name>
    <dbReference type="NCBI Taxonomy" id="1027361"/>
    <lineage>
        <taxon>Eukaryota</taxon>
        <taxon>Sar</taxon>
        <taxon>Stramenopiles</taxon>
        <taxon>Ochrophyta</taxon>
        <taxon>Eustigmatophyceae</taxon>
        <taxon>Eustigmatales</taxon>
        <taxon>Monodopsidaceae</taxon>
        <taxon>Microchloropsis</taxon>
        <taxon>Microchloropsis salina</taxon>
    </lineage>
</organism>
<evidence type="ECO:0000313" key="4">
    <source>
        <dbReference type="Proteomes" id="UP000355283"/>
    </source>
</evidence>
<gene>
    <name evidence="3" type="ORF">NSK_005970</name>
</gene>
<feature type="region of interest" description="Disordered" evidence="1">
    <location>
        <begin position="1"/>
        <end position="43"/>
    </location>
</feature>
<evidence type="ECO:0000313" key="3">
    <source>
        <dbReference type="EMBL" id="TFJ82777.1"/>
    </source>
</evidence>
<evidence type="ECO:0000259" key="2">
    <source>
        <dbReference type="Pfam" id="PF04366"/>
    </source>
</evidence>
<protein>
    <recommendedName>
        <fullName evidence="2">Ysc84 actin-binding domain-containing protein</fullName>
    </recommendedName>
</protein>
<dbReference type="PANTHER" id="PTHR15629">
    <property type="entry name" value="SH3YL1 PROTEIN"/>
    <property type="match status" value="1"/>
</dbReference>
<dbReference type="GO" id="GO:0035091">
    <property type="term" value="F:phosphatidylinositol binding"/>
    <property type="evidence" value="ECO:0007669"/>
    <property type="project" value="TreeGrafter"/>
</dbReference>
<name>A0A4D9CX83_9STRA</name>
<dbReference type="EMBL" id="SDOX01000095">
    <property type="protein sequence ID" value="TFJ82777.1"/>
    <property type="molecule type" value="Genomic_DNA"/>
</dbReference>
<dbReference type="PANTHER" id="PTHR15629:SF2">
    <property type="entry name" value="SH3 DOMAIN-CONTAINING YSC84-LIKE PROTEIN 1"/>
    <property type="match status" value="1"/>
</dbReference>
<dbReference type="Proteomes" id="UP000355283">
    <property type="component" value="Unassembled WGS sequence"/>
</dbReference>
<dbReference type="InterPro" id="IPR007461">
    <property type="entry name" value="Ysc84_actin-binding"/>
</dbReference>
<dbReference type="InterPro" id="IPR051702">
    <property type="entry name" value="SH3_domain_YSC84-like"/>
</dbReference>